<evidence type="ECO:0000256" key="4">
    <source>
        <dbReference type="ARBA" id="ARBA00022490"/>
    </source>
</evidence>
<dbReference type="SUPFAM" id="SSF53623">
    <property type="entry name" value="MurD-like peptide ligases, catalytic domain"/>
    <property type="match status" value="1"/>
</dbReference>
<comment type="function">
    <text evidence="14">Cell wall formation.</text>
</comment>
<evidence type="ECO:0000313" key="19">
    <source>
        <dbReference type="Proteomes" id="UP000295334"/>
    </source>
</evidence>
<comment type="catalytic activity">
    <reaction evidence="13 14">
        <text>UDP-N-acetyl-alpha-D-muramate + L-alanine + ATP = UDP-N-acetyl-alpha-D-muramoyl-L-alanine + ADP + phosphate + H(+)</text>
        <dbReference type="Rhea" id="RHEA:23372"/>
        <dbReference type="ChEBI" id="CHEBI:15378"/>
        <dbReference type="ChEBI" id="CHEBI:30616"/>
        <dbReference type="ChEBI" id="CHEBI:43474"/>
        <dbReference type="ChEBI" id="CHEBI:57972"/>
        <dbReference type="ChEBI" id="CHEBI:70757"/>
        <dbReference type="ChEBI" id="CHEBI:83898"/>
        <dbReference type="ChEBI" id="CHEBI:456216"/>
        <dbReference type="EC" id="6.3.2.8"/>
    </reaction>
</comment>
<evidence type="ECO:0000256" key="1">
    <source>
        <dbReference type="ARBA" id="ARBA00004496"/>
    </source>
</evidence>
<keyword evidence="19" id="KW-1185">Reference proteome</keyword>
<comment type="subcellular location">
    <subcellularLocation>
        <location evidence="1 14">Cytoplasm</location>
    </subcellularLocation>
</comment>
<feature type="binding site" evidence="14">
    <location>
        <begin position="121"/>
        <end position="127"/>
    </location>
    <ligand>
        <name>ATP</name>
        <dbReference type="ChEBI" id="CHEBI:30616"/>
    </ligand>
</feature>
<dbReference type="InterPro" id="IPR000713">
    <property type="entry name" value="Mur_ligase_N"/>
</dbReference>
<dbReference type="Gene3D" id="3.40.50.720">
    <property type="entry name" value="NAD(P)-binding Rossmann-like Domain"/>
    <property type="match status" value="1"/>
</dbReference>
<evidence type="ECO:0000256" key="5">
    <source>
        <dbReference type="ARBA" id="ARBA00022598"/>
    </source>
</evidence>
<dbReference type="SUPFAM" id="SSF51984">
    <property type="entry name" value="MurCD N-terminal domain"/>
    <property type="match status" value="1"/>
</dbReference>
<dbReference type="OrthoDB" id="9804126at2"/>
<dbReference type="GO" id="GO:0008763">
    <property type="term" value="F:UDP-N-acetylmuramate-L-alanine ligase activity"/>
    <property type="evidence" value="ECO:0007669"/>
    <property type="project" value="UniProtKB-UniRule"/>
</dbReference>
<dbReference type="NCBIfam" id="TIGR01082">
    <property type="entry name" value="murC"/>
    <property type="match status" value="1"/>
</dbReference>
<evidence type="ECO:0000256" key="14">
    <source>
        <dbReference type="HAMAP-Rule" id="MF_00046"/>
    </source>
</evidence>
<dbReference type="GO" id="GO:0008360">
    <property type="term" value="P:regulation of cell shape"/>
    <property type="evidence" value="ECO:0007669"/>
    <property type="project" value="UniProtKB-KW"/>
</dbReference>
<dbReference type="InterPro" id="IPR013221">
    <property type="entry name" value="Mur_ligase_cen"/>
</dbReference>
<evidence type="ECO:0000259" key="16">
    <source>
        <dbReference type="Pfam" id="PF02875"/>
    </source>
</evidence>
<evidence type="ECO:0000256" key="2">
    <source>
        <dbReference type="ARBA" id="ARBA00004752"/>
    </source>
</evidence>
<dbReference type="GO" id="GO:0009252">
    <property type="term" value="P:peptidoglycan biosynthetic process"/>
    <property type="evidence" value="ECO:0007669"/>
    <property type="project" value="UniProtKB-UniRule"/>
</dbReference>
<evidence type="ECO:0000256" key="13">
    <source>
        <dbReference type="ARBA" id="ARBA00047833"/>
    </source>
</evidence>
<dbReference type="Pfam" id="PF02875">
    <property type="entry name" value="Mur_ligase_C"/>
    <property type="match status" value="1"/>
</dbReference>
<proteinExistence type="inferred from homology"/>
<keyword evidence="10 14" id="KW-0573">Peptidoglycan synthesis</keyword>
<protein>
    <recommendedName>
        <fullName evidence="3 14">UDP-N-acetylmuramate--L-alanine ligase</fullName>
        <ecNumber evidence="3 14">6.3.2.8</ecNumber>
    </recommendedName>
    <alternativeName>
        <fullName evidence="14">UDP-N-acetylmuramoyl-L-alanine synthetase</fullName>
    </alternativeName>
</protein>
<sequence>MNEPIDVPPVRAAKSVYFIGIGGIGMSALARYFKGRGVRVSGYDKTESDLTRQLVSEGIAVHYSEDLSLIDKEAEIVVYTPAVPKEHAELLWYQQHNFPVLKRSDVLGSITAEAFNICVAGTHGKTTTSTMVAHILRNTGHGTNAFLGGISVNYNTNFWASFNDVYVVEADEYDRSFWKLSPDVAIITSMDPDHLDIYGDAKTMEDAFVTFGNKIKPGGLLIYKFGLKRAKEIRADRTWSYSLQNEAADVYGANIRIENGGYTFDVHLPDTTLYNVRLNIGGMHNVENAIAAIAAVHSLDEPGDRISNAVASFKGVRRRFEYIIPPAAQEPGAYVQPVLIDDYAHHPEELKALLKSARSLFPGRIITVIFQPHLFSRTKDLFHGFASSLSVADRILLLPIYPARELPIEGVSSALILNEIDREDKQLLSKEELMMWAENHSKELNKEFGEVIITAGAGDIDLLVSRLKEIFEKA</sequence>
<dbReference type="Pfam" id="PF01225">
    <property type="entry name" value="Mur_ligase"/>
    <property type="match status" value="1"/>
</dbReference>
<dbReference type="Gene3D" id="3.90.190.20">
    <property type="entry name" value="Mur ligase, C-terminal domain"/>
    <property type="match status" value="1"/>
</dbReference>
<evidence type="ECO:0000259" key="17">
    <source>
        <dbReference type="Pfam" id="PF08245"/>
    </source>
</evidence>
<dbReference type="InterPro" id="IPR005758">
    <property type="entry name" value="UDP-N-AcMur_Ala_ligase_MurC"/>
</dbReference>
<dbReference type="PANTHER" id="PTHR43445:SF3">
    <property type="entry name" value="UDP-N-ACETYLMURAMATE--L-ALANINE LIGASE"/>
    <property type="match status" value="1"/>
</dbReference>
<dbReference type="PANTHER" id="PTHR43445">
    <property type="entry name" value="UDP-N-ACETYLMURAMATE--L-ALANINE LIGASE-RELATED"/>
    <property type="match status" value="1"/>
</dbReference>
<dbReference type="HAMAP" id="MF_00046">
    <property type="entry name" value="MurC"/>
    <property type="match status" value="1"/>
</dbReference>
<keyword evidence="11 14" id="KW-0131">Cell cycle</keyword>
<feature type="domain" description="Mur ligase N-terminal catalytic" evidence="15">
    <location>
        <begin position="16"/>
        <end position="112"/>
    </location>
</feature>
<dbReference type="GO" id="GO:0005524">
    <property type="term" value="F:ATP binding"/>
    <property type="evidence" value="ECO:0007669"/>
    <property type="project" value="UniProtKB-UniRule"/>
</dbReference>
<dbReference type="Gene3D" id="3.40.1190.10">
    <property type="entry name" value="Mur-like, catalytic domain"/>
    <property type="match status" value="1"/>
</dbReference>
<keyword evidence="5 14" id="KW-0436">Ligase</keyword>
<evidence type="ECO:0000256" key="12">
    <source>
        <dbReference type="ARBA" id="ARBA00023316"/>
    </source>
</evidence>
<keyword evidence="6 14" id="KW-0132">Cell division</keyword>
<comment type="similarity">
    <text evidence="14">Belongs to the MurCDEF family.</text>
</comment>
<accession>A0A4R1BC77</accession>
<dbReference type="Pfam" id="PF08245">
    <property type="entry name" value="Mur_ligase_M"/>
    <property type="match status" value="1"/>
</dbReference>
<comment type="caution">
    <text evidence="18">The sequence shown here is derived from an EMBL/GenBank/DDBJ whole genome shotgun (WGS) entry which is preliminary data.</text>
</comment>
<evidence type="ECO:0000256" key="8">
    <source>
        <dbReference type="ARBA" id="ARBA00022840"/>
    </source>
</evidence>
<keyword evidence="4 14" id="KW-0963">Cytoplasm</keyword>
<dbReference type="GO" id="GO:0005737">
    <property type="term" value="C:cytoplasm"/>
    <property type="evidence" value="ECO:0007669"/>
    <property type="project" value="UniProtKB-SubCell"/>
</dbReference>
<keyword evidence="7 14" id="KW-0547">Nucleotide-binding</keyword>
<reference evidence="18 19" key="1">
    <citation type="submission" date="2019-03" db="EMBL/GenBank/DDBJ databases">
        <authorList>
            <person name="Kim M.K.M."/>
        </authorList>
    </citation>
    <scope>NUCLEOTIDE SEQUENCE [LARGE SCALE GENOMIC DNA]</scope>
    <source>
        <strain evidence="18 19">17J68-12</strain>
    </source>
</reference>
<evidence type="ECO:0000256" key="7">
    <source>
        <dbReference type="ARBA" id="ARBA00022741"/>
    </source>
</evidence>
<dbReference type="EC" id="6.3.2.8" evidence="3 14"/>
<keyword evidence="12 14" id="KW-0961">Cell wall biogenesis/degradation</keyword>
<evidence type="ECO:0000256" key="9">
    <source>
        <dbReference type="ARBA" id="ARBA00022960"/>
    </source>
</evidence>
<evidence type="ECO:0000256" key="10">
    <source>
        <dbReference type="ARBA" id="ARBA00022984"/>
    </source>
</evidence>
<comment type="pathway">
    <text evidence="2 14">Cell wall biogenesis; peptidoglycan biosynthesis.</text>
</comment>
<dbReference type="InterPro" id="IPR050061">
    <property type="entry name" value="MurCDEF_pg_biosynth"/>
</dbReference>
<feature type="domain" description="Mur ligase central" evidence="17">
    <location>
        <begin position="119"/>
        <end position="296"/>
    </location>
</feature>
<keyword evidence="9 14" id="KW-0133">Cell shape</keyword>
<dbReference type="GO" id="GO:0071555">
    <property type="term" value="P:cell wall organization"/>
    <property type="evidence" value="ECO:0007669"/>
    <property type="project" value="UniProtKB-KW"/>
</dbReference>
<dbReference type="InterPro" id="IPR036565">
    <property type="entry name" value="Mur-like_cat_sf"/>
</dbReference>
<dbReference type="InterPro" id="IPR036615">
    <property type="entry name" value="Mur_ligase_C_dom_sf"/>
</dbReference>
<gene>
    <name evidence="14" type="primary">murC</name>
    <name evidence="18" type="ORF">EPD60_11075</name>
</gene>
<evidence type="ECO:0000259" key="15">
    <source>
        <dbReference type="Pfam" id="PF01225"/>
    </source>
</evidence>
<dbReference type="InterPro" id="IPR004101">
    <property type="entry name" value="Mur_ligase_C"/>
</dbReference>
<evidence type="ECO:0000256" key="3">
    <source>
        <dbReference type="ARBA" id="ARBA00012211"/>
    </source>
</evidence>
<evidence type="ECO:0000256" key="11">
    <source>
        <dbReference type="ARBA" id="ARBA00023306"/>
    </source>
</evidence>
<dbReference type="UniPathway" id="UPA00219"/>
<feature type="domain" description="Mur ligase C-terminal" evidence="16">
    <location>
        <begin position="336"/>
        <end position="458"/>
    </location>
</feature>
<evidence type="ECO:0000313" key="18">
    <source>
        <dbReference type="EMBL" id="TCJ14640.1"/>
    </source>
</evidence>
<keyword evidence="8 14" id="KW-0067">ATP-binding</keyword>
<evidence type="ECO:0000256" key="6">
    <source>
        <dbReference type="ARBA" id="ARBA00022618"/>
    </source>
</evidence>
<organism evidence="18 19">
    <name type="scientific">Flaviaesturariibacter flavus</name>
    <dbReference type="NCBI Taxonomy" id="2502780"/>
    <lineage>
        <taxon>Bacteria</taxon>
        <taxon>Pseudomonadati</taxon>
        <taxon>Bacteroidota</taxon>
        <taxon>Chitinophagia</taxon>
        <taxon>Chitinophagales</taxon>
        <taxon>Chitinophagaceae</taxon>
        <taxon>Flaviaestuariibacter</taxon>
    </lineage>
</organism>
<dbReference type="Proteomes" id="UP000295334">
    <property type="component" value="Unassembled WGS sequence"/>
</dbReference>
<dbReference type="EMBL" id="SJZI01000042">
    <property type="protein sequence ID" value="TCJ14640.1"/>
    <property type="molecule type" value="Genomic_DNA"/>
</dbReference>
<dbReference type="AlphaFoldDB" id="A0A4R1BC77"/>
<dbReference type="GO" id="GO:0051301">
    <property type="term" value="P:cell division"/>
    <property type="evidence" value="ECO:0007669"/>
    <property type="project" value="UniProtKB-KW"/>
</dbReference>
<name>A0A4R1BC77_9BACT</name>
<dbReference type="SUPFAM" id="SSF53244">
    <property type="entry name" value="MurD-like peptide ligases, peptide-binding domain"/>
    <property type="match status" value="1"/>
</dbReference>